<feature type="active site" description="Nucleophile" evidence="1">
    <location>
        <position position="59"/>
    </location>
</feature>
<organism evidence="3 4">
    <name type="scientific">Papaver atlanticum</name>
    <dbReference type="NCBI Taxonomy" id="357466"/>
    <lineage>
        <taxon>Eukaryota</taxon>
        <taxon>Viridiplantae</taxon>
        <taxon>Streptophyta</taxon>
        <taxon>Embryophyta</taxon>
        <taxon>Tracheophyta</taxon>
        <taxon>Spermatophyta</taxon>
        <taxon>Magnoliopsida</taxon>
        <taxon>Ranunculales</taxon>
        <taxon>Papaveraceae</taxon>
        <taxon>Papaveroideae</taxon>
        <taxon>Papaver</taxon>
    </lineage>
</organism>
<dbReference type="InterPro" id="IPR015527">
    <property type="entry name" value="Pept_C26_g-glut_hydrolase"/>
</dbReference>
<dbReference type="Proteomes" id="UP001202328">
    <property type="component" value="Unassembled WGS sequence"/>
</dbReference>
<reference evidence="3" key="1">
    <citation type="submission" date="2022-04" db="EMBL/GenBank/DDBJ databases">
        <title>A functionally conserved STORR gene fusion in Papaver species that diverged 16.8 million years ago.</title>
        <authorList>
            <person name="Catania T."/>
        </authorList>
    </citation>
    <scope>NUCLEOTIDE SEQUENCE</scope>
    <source>
        <strain evidence="3">S-188037</strain>
    </source>
</reference>
<dbReference type="Gene3D" id="3.40.50.880">
    <property type="match status" value="1"/>
</dbReference>
<sequence length="204" mass="23111">MASSYVKLIGSAGARVIPLIYNEPEEILYKKLNLVVEGGFKRVLERNDTGDCFPLFTICLGFELLFKVISKDANILENFSAHNHASTLKFSKPINIQGTIFKRFPPELLQKLTMSCCHASLPASSEDAVQVDQHSLNRPCSRDILDNLIYNYIPTYCGKAGRGYERSLYILTTGIEQFELTSYRVIIIFLVMYILCISCNYMNN</sequence>
<dbReference type="PANTHER" id="PTHR11315:SF0">
    <property type="entry name" value="FOLATE GAMMA-GLUTAMYL HYDROLASE"/>
    <property type="match status" value="1"/>
</dbReference>
<dbReference type="AlphaFoldDB" id="A0AAD4T2J3"/>
<dbReference type="InterPro" id="IPR029062">
    <property type="entry name" value="Class_I_gatase-like"/>
</dbReference>
<dbReference type="GO" id="GO:0034722">
    <property type="term" value="F:gamma-glutamyl-peptidase activity"/>
    <property type="evidence" value="ECO:0007669"/>
    <property type="project" value="TreeGrafter"/>
</dbReference>
<evidence type="ECO:0000256" key="2">
    <source>
        <dbReference type="SAM" id="Phobius"/>
    </source>
</evidence>
<accession>A0AAD4T2J3</accession>
<dbReference type="PANTHER" id="PTHR11315">
    <property type="entry name" value="PROTEASE FAMILY C26 GAMMA-GLUTAMYL HYDROLASE"/>
    <property type="match status" value="1"/>
</dbReference>
<dbReference type="GO" id="GO:0005773">
    <property type="term" value="C:vacuole"/>
    <property type="evidence" value="ECO:0007669"/>
    <property type="project" value="TreeGrafter"/>
</dbReference>
<evidence type="ECO:0000313" key="3">
    <source>
        <dbReference type="EMBL" id="KAI3932991.1"/>
    </source>
</evidence>
<protein>
    <recommendedName>
        <fullName evidence="5">Folate gamma-glutamyl hydrolase</fullName>
    </recommendedName>
</protein>
<evidence type="ECO:0008006" key="5">
    <source>
        <dbReference type="Google" id="ProtNLM"/>
    </source>
</evidence>
<evidence type="ECO:0000313" key="4">
    <source>
        <dbReference type="Proteomes" id="UP001202328"/>
    </source>
</evidence>
<keyword evidence="2" id="KW-0472">Membrane</keyword>
<feature type="transmembrane region" description="Helical" evidence="2">
    <location>
        <begin position="183"/>
        <end position="202"/>
    </location>
</feature>
<keyword evidence="2" id="KW-0812">Transmembrane</keyword>
<comment type="caution">
    <text evidence="3">The sequence shown here is derived from an EMBL/GenBank/DDBJ whole genome shotgun (WGS) entry which is preliminary data.</text>
</comment>
<name>A0AAD4T2J3_9MAGN</name>
<keyword evidence="4" id="KW-1185">Reference proteome</keyword>
<proteinExistence type="predicted"/>
<dbReference type="EMBL" id="JAJJMB010006973">
    <property type="protein sequence ID" value="KAI3932991.1"/>
    <property type="molecule type" value="Genomic_DNA"/>
</dbReference>
<evidence type="ECO:0000256" key="1">
    <source>
        <dbReference type="PIRSR" id="PIRSR615527-1"/>
    </source>
</evidence>
<keyword evidence="2" id="KW-1133">Transmembrane helix</keyword>
<dbReference type="GO" id="GO:0046900">
    <property type="term" value="P:tetrahydrofolylpolyglutamate metabolic process"/>
    <property type="evidence" value="ECO:0007669"/>
    <property type="project" value="TreeGrafter"/>
</dbReference>
<gene>
    <name evidence="3" type="ORF">MKW98_029224</name>
</gene>